<evidence type="ECO:0000313" key="1">
    <source>
        <dbReference type="EMBL" id="CAB4299899.1"/>
    </source>
</evidence>
<dbReference type="Pfam" id="PF14223">
    <property type="entry name" value="Retrotran_gag_2"/>
    <property type="match status" value="1"/>
</dbReference>
<name>A0A6J5WED7_PRUAR</name>
<organism evidence="1 2">
    <name type="scientific">Prunus armeniaca</name>
    <name type="common">Apricot</name>
    <name type="synonym">Armeniaca vulgaris</name>
    <dbReference type="NCBI Taxonomy" id="36596"/>
    <lineage>
        <taxon>Eukaryota</taxon>
        <taxon>Viridiplantae</taxon>
        <taxon>Streptophyta</taxon>
        <taxon>Embryophyta</taxon>
        <taxon>Tracheophyta</taxon>
        <taxon>Spermatophyta</taxon>
        <taxon>Magnoliopsida</taxon>
        <taxon>eudicotyledons</taxon>
        <taxon>Gunneridae</taxon>
        <taxon>Pentapetalae</taxon>
        <taxon>rosids</taxon>
        <taxon>fabids</taxon>
        <taxon>Rosales</taxon>
        <taxon>Rosaceae</taxon>
        <taxon>Amygdaloideae</taxon>
        <taxon>Amygdaleae</taxon>
        <taxon>Prunus</taxon>
    </lineage>
</organism>
<dbReference type="PANTHER" id="PTHR24121:SF16">
    <property type="entry name" value="NON-SPECIFIC SERINE_THREONINE PROTEIN KINASE"/>
    <property type="match status" value="1"/>
</dbReference>
<keyword evidence="2" id="KW-1185">Reference proteome</keyword>
<dbReference type="OrthoDB" id="1160997at2759"/>
<evidence type="ECO:0000313" key="2">
    <source>
        <dbReference type="Proteomes" id="UP000507245"/>
    </source>
</evidence>
<dbReference type="SUPFAM" id="SSF48403">
    <property type="entry name" value="Ankyrin repeat"/>
    <property type="match status" value="1"/>
</dbReference>
<sequence length="378" mass="42615">MATSAVSAGTIVVEVLNNRNYVDWSVYLRNYLLAQDLWDAVKATDEPPEDEEKEANDPFKARRKKNAMALHTIQISCGPEAFALIRDSNSAKFAWDALAANFKTQALLPSDLPVESATSSNNPGYDESVCEYQPFFNAVRSGDWNKTKELLTLHPNAVRAKIPYSNKTALYIATELEHDKIVEELVQWMLEEDLEIKSSGWTALAVAADRGNIKIVQCMVSKSKKILSIATENNNMTPILLACMSEHWDVVRYLYSVTPLEDLMPDKGPYGAGLVCHSIGVKKFDIAQELINRCPKLVLTKDPFGISPMHALAFLPSLFPSGTRLKFWQQWIYNCIHIEPTHAMSDIHVSVENEEGNRMDPTWSGMLQLKRYRTLLIY</sequence>
<dbReference type="EMBL" id="CAEKKB010000002">
    <property type="protein sequence ID" value="CAB4299899.1"/>
    <property type="molecule type" value="Genomic_DNA"/>
</dbReference>
<protein>
    <submittedName>
        <fullName evidence="1">Uncharacterized protein</fullName>
    </submittedName>
</protein>
<accession>A0A6J5WED7</accession>
<dbReference type="SMART" id="SM00248">
    <property type="entry name" value="ANK"/>
    <property type="match status" value="3"/>
</dbReference>
<dbReference type="PANTHER" id="PTHR24121">
    <property type="entry name" value="NO MECHANORECEPTOR POTENTIAL C, ISOFORM D-RELATED"/>
    <property type="match status" value="1"/>
</dbReference>
<dbReference type="Pfam" id="PF12796">
    <property type="entry name" value="Ank_2"/>
    <property type="match status" value="1"/>
</dbReference>
<gene>
    <name evidence="1" type="ORF">ORAREDHAP_LOCUS14664</name>
</gene>
<dbReference type="Gene3D" id="1.25.40.20">
    <property type="entry name" value="Ankyrin repeat-containing domain"/>
    <property type="match status" value="1"/>
</dbReference>
<proteinExistence type="predicted"/>
<dbReference type="InterPro" id="IPR002110">
    <property type="entry name" value="Ankyrin_rpt"/>
</dbReference>
<dbReference type="InterPro" id="IPR036770">
    <property type="entry name" value="Ankyrin_rpt-contain_sf"/>
</dbReference>
<dbReference type="AlphaFoldDB" id="A0A6J5WED7"/>
<reference evidence="2" key="1">
    <citation type="journal article" date="2020" name="Genome Biol.">
        <title>Gamete binning: chromosome-level and haplotype-resolved genome assembly enabled by high-throughput single-cell sequencing of gamete genomes.</title>
        <authorList>
            <person name="Campoy J.A."/>
            <person name="Sun H."/>
            <person name="Goel M."/>
            <person name="Jiao W.-B."/>
            <person name="Folz-Donahue K."/>
            <person name="Wang N."/>
            <person name="Rubio M."/>
            <person name="Liu C."/>
            <person name="Kukat C."/>
            <person name="Ruiz D."/>
            <person name="Huettel B."/>
            <person name="Schneeberger K."/>
        </authorList>
    </citation>
    <scope>NUCLEOTIDE SEQUENCE [LARGE SCALE GENOMIC DNA]</scope>
    <source>
        <strain evidence="2">cv. Rojo Pasion</strain>
    </source>
</reference>
<dbReference type="Proteomes" id="UP000507245">
    <property type="component" value="Unassembled WGS sequence"/>
</dbReference>